<name>F0ZBK3_DICPU</name>
<evidence type="ECO:0000313" key="2">
    <source>
        <dbReference type="Proteomes" id="UP000001064"/>
    </source>
</evidence>
<dbReference type="eggNOG" id="ENOG502SW8Z">
    <property type="taxonomic scope" value="Eukaryota"/>
</dbReference>
<dbReference type="EMBL" id="GL870971">
    <property type="protein sequence ID" value="EGC38681.1"/>
    <property type="molecule type" value="Genomic_DNA"/>
</dbReference>
<dbReference type="InParanoid" id="F0ZBK3"/>
<dbReference type="RefSeq" id="XP_003284777.1">
    <property type="nucleotide sequence ID" value="XM_003284729.1"/>
</dbReference>
<protein>
    <submittedName>
        <fullName evidence="1">Uncharacterized protein</fullName>
    </submittedName>
</protein>
<dbReference type="VEuPathDB" id="AmoebaDB:DICPUDRAFT_148613"/>
<proteinExistence type="predicted"/>
<dbReference type="PANTHER" id="PTHR32052">
    <property type="entry name" value="ANKYRIN REPEAT-CONTAINING PROTEIN"/>
    <property type="match status" value="1"/>
</dbReference>
<reference evidence="2" key="1">
    <citation type="journal article" date="2011" name="Genome Biol.">
        <title>Comparative genomics of the social amoebae Dictyostelium discoideum and Dictyostelium purpureum.</title>
        <authorList>
            <consortium name="US DOE Joint Genome Institute (JGI-PGF)"/>
            <person name="Sucgang R."/>
            <person name="Kuo A."/>
            <person name="Tian X."/>
            <person name="Salerno W."/>
            <person name="Parikh A."/>
            <person name="Feasley C.L."/>
            <person name="Dalin E."/>
            <person name="Tu H."/>
            <person name="Huang E."/>
            <person name="Barry K."/>
            <person name="Lindquist E."/>
            <person name="Shapiro H."/>
            <person name="Bruce D."/>
            <person name="Schmutz J."/>
            <person name="Salamov A."/>
            <person name="Fey P."/>
            <person name="Gaudet P."/>
            <person name="Anjard C."/>
            <person name="Babu M.M."/>
            <person name="Basu S."/>
            <person name="Bushmanova Y."/>
            <person name="van der Wel H."/>
            <person name="Katoh-Kurasawa M."/>
            <person name="Dinh C."/>
            <person name="Coutinho P.M."/>
            <person name="Saito T."/>
            <person name="Elias M."/>
            <person name="Schaap P."/>
            <person name="Kay R.R."/>
            <person name="Henrissat B."/>
            <person name="Eichinger L."/>
            <person name="Rivero F."/>
            <person name="Putnam N.H."/>
            <person name="West C.M."/>
            <person name="Loomis W.F."/>
            <person name="Chisholm R.L."/>
            <person name="Shaulsky G."/>
            <person name="Strassmann J.E."/>
            <person name="Queller D.C."/>
            <person name="Kuspa A."/>
            <person name="Grigoriev I.V."/>
        </authorList>
    </citation>
    <scope>NUCLEOTIDE SEQUENCE [LARGE SCALE GENOMIC DNA]</scope>
    <source>
        <strain evidence="2">QSDP1</strain>
    </source>
</reference>
<organism evidence="1 2">
    <name type="scientific">Dictyostelium purpureum</name>
    <name type="common">Slime mold</name>
    <dbReference type="NCBI Taxonomy" id="5786"/>
    <lineage>
        <taxon>Eukaryota</taxon>
        <taxon>Amoebozoa</taxon>
        <taxon>Evosea</taxon>
        <taxon>Eumycetozoa</taxon>
        <taxon>Dictyostelia</taxon>
        <taxon>Dictyosteliales</taxon>
        <taxon>Dictyosteliaceae</taxon>
        <taxon>Dictyostelium</taxon>
    </lineage>
</organism>
<dbReference type="OrthoDB" id="24188at2759"/>
<accession>F0ZBK3</accession>
<dbReference type="PANTHER" id="PTHR32052:SF10">
    <property type="entry name" value="ANKYRIN REPEAT-CONTAINING PROTEIN"/>
    <property type="match status" value="1"/>
</dbReference>
<gene>
    <name evidence="1" type="ORF">DICPUDRAFT_148613</name>
</gene>
<sequence>MDTNYFFYKKIFGNIIISKKIFSFVKFENWEDNYDQYDQIINSYGYQDATIERVLKTKQYRLFDDIVNFYFNISKYNTNKYWYCQIELNREDLEQLLAYKDLGFERFSLFFNEFTPVFLKNKDHVLYWSLPSGNIKIYNFLKFYNEQNPEIQNNKEGKQEEKPSDNIIYLSKPEYSVFKIYTFLNSLYINDSVDILKELLKLSQPLDPKLKNDIFQVILNLNQYNLIRKAFTNDDFKISEVIQELKNNLVINRDSFKLTFRDQIVNFNVLKYFWDNGIYNNTFNEGSLYTNIKIDYFNEGEILKIESSLCSITNFDTFKYLVEKKIIFKIKKLNEYLYRTIVYIARTLFDQDYLKFLLEFVSSQSTIVKNFQIPEICFDTKFPIAHHLLVCNFKPTDSRFHNAFFGDVETLKLYKKNKININYGELFSSAIQYGYTETLQYLIKVFKELFLDKVHPNLFRRKLEFSIFQLLIKNYKERLTTQSVSQGLIKRLCPDLDVLSCCKYIHFYQKVTGIQVTGAEFLLHQDRLLFEQHLQLFGDISINNGAFSLHLLKDLLYKSNYSLLKGIDLNGLHIIDTELFKKSLISNLCQYFIINQPNNAFGKIALIFEKFLPIIKENILLISNKISRYKSFKLLNFILNLNDVDWDFKKTLFMQTIFNYFSKSIFSNEKLNSLLKNIKIITNQNFDYGFDYYENNLKIFSFQQIICLFENLNCFFKLNNDLIDLNLLNLLKSLIKYCDFRILVTGHNNNIIEHKDNIKLIF</sequence>
<evidence type="ECO:0000313" key="1">
    <source>
        <dbReference type="EMBL" id="EGC38681.1"/>
    </source>
</evidence>
<dbReference type="GeneID" id="10506731"/>
<keyword evidence="2" id="KW-1185">Reference proteome</keyword>
<dbReference type="KEGG" id="dpp:DICPUDRAFT_148613"/>
<dbReference type="AlphaFoldDB" id="F0ZBK3"/>
<dbReference type="Proteomes" id="UP000001064">
    <property type="component" value="Unassembled WGS sequence"/>
</dbReference>